<accession>A0A1H3RGA7</accession>
<reference evidence="4 5" key="1">
    <citation type="submission" date="2016-10" db="EMBL/GenBank/DDBJ databases">
        <authorList>
            <person name="de Groot N.N."/>
        </authorList>
    </citation>
    <scope>NUCLEOTIDE SEQUENCE [LARGE SCALE GENOMIC DNA]</scope>
    <source>
        <strain evidence="4 5">CPCC 202699</strain>
    </source>
</reference>
<keyword evidence="3" id="KW-0732">Signal</keyword>
<dbReference type="EMBL" id="FNON01000011">
    <property type="protein sequence ID" value="SDZ24261.1"/>
    <property type="molecule type" value="Genomic_DNA"/>
</dbReference>
<keyword evidence="2" id="KW-0812">Transmembrane</keyword>
<organism evidence="4 5">
    <name type="scientific">Amycolatopsis xylanica</name>
    <dbReference type="NCBI Taxonomy" id="589385"/>
    <lineage>
        <taxon>Bacteria</taxon>
        <taxon>Bacillati</taxon>
        <taxon>Actinomycetota</taxon>
        <taxon>Actinomycetes</taxon>
        <taxon>Pseudonocardiales</taxon>
        <taxon>Pseudonocardiaceae</taxon>
        <taxon>Amycolatopsis</taxon>
    </lineage>
</organism>
<dbReference type="OrthoDB" id="3633383at2"/>
<proteinExistence type="predicted"/>
<feature type="signal peptide" evidence="3">
    <location>
        <begin position="1"/>
        <end position="25"/>
    </location>
</feature>
<feature type="compositionally biased region" description="Gly residues" evidence="1">
    <location>
        <begin position="149"/>
        <end position="160"/>
    </location>
</feature>
<dbReference type="Proteomes" id="UP000199515">
    <property type="component" value="Unassembled WGS sequence"/>
</dbReference>
<keyword evidence="5" id="KW-1185">Reference proteome</keyword>
<feature type="chain" id="PRO_5011581476" description="LPXTG-motif cell wall anchor domain-containing protein" evidence="3">
    <location>
        <begin position="26"/>
        <end position="191"/>
    </location>
</feature>
<keyword evidence="2" id="KW-0472">Membrane</keyword>
<gene>
    <name evidence="4" type="ORF">SAMN05421504_11151</name>
</gene>
<evidence type="ECO:0000256" key="3">
    <source>
        <dbReference type="SAM" id="SignalP"/>
    </source>
</evidence>
<sequence>MIRKSVVVAGAAAGFALLSPVAALAGNAPLHQESLSVSISGSTVTLHATCAKPNEEAEGMYGQHVELGAGVIERAPMKADGYKQTVSFKNLKPGKYYALALCGSDTGGKGPAVDFTMPAPAKETAKPKPQPAAETKAPQVAAKPSGAPQTGGGTSADEGGIGTAAIAGGAAAVAGAGGLGFWALRRRRTQA</sequence>
<dbReference type="RefSeq" id="WP_091297711.1">
    <property type="nucleotide sequence ID" value="NZ_FNON01000011.1"/>
</dbReference>
<name>A0A1H3RGA7_9PSEU</name>
<feature type="transmembrane region" description="Helical" evidence="2">
    <location>
        <begin position="164"/>
        <end position="184"/>
    </location>
</feature>
<keyword evidence="2" id="KW-1133">Transmembrane helix</keyword>
<feature type="region of interest" description="Disordered" evidence="1">
    <location>
        <begin position="120"/>
        <end position="160"/>
    </location>
</feature>
<evidence type="ECO:0008006" key="6">
    <source>
        <dbReference type="Google" id="ProtNLM"/>
    </source>
</evidence>
<evidence type="ECO:0000313" key="5">
    <source>
        <dbReference type="Proteomes" id="UP000199515"/>
    </source>
</evidence>
<evidence type="ECO:0000256" key="2">
    <source>
        <dbReference type="SAM" id="Phobius"/>
    </source>
</evidence>
<protein>
    <recommendedName>
        <fullName evidence="6">LPXTG-motif cell wall anchor domain-containing protein</fullName>
    </recommendedName>
</protein>
<dbReference type="AlphaFoldDB" id="A0A1H3RGA7"/>
<evidence type="ECO:0000313" key="4">
    <source>
        <dbReference type="EMBL" id="SDZ24261.1"/>
    </source>
</evidence>
<evidence type="ECO:0000256" key="1">
    <source>
        <dbReference type="SAM" id="MobiDB-lite"/>
    </source>
</evidence>